<evidence type="ECO:0000313" key="3">
    <source>
        <dbReference type="Proteomes" id="UP001597229"/>
    </source>
</evidence>
<dbReference type="Pfam" id="PF05685">
    <property type="entry name" value="Uma2"/>
    <property type="match status" value="1"/>
</dbReference>
<organism evidence="2 3">
    <name type="scientific">Nocardioides ginsengisoli</name>
    <dbReference type="NCBI Taxonomy" id="363868"/>
    <lineage>
        <taxon>Bacteria</taxon>
        <taxon>Bacillati</taxon>
        <taxon>Actinomycetota</taxon>
        <taxon>Actinomycetes</taxon>
        <taxon>Propionibacteriales</taxon>
        <taxon>Nocardioidaceae</taxon>
        <taxon>Nocardioides</taxon>
    </lineage>
</organism>
<dbReference type="InterPro" id="IPR008538">
    <property type="entry name" value="Uma2"/>
</dbReference>
<name>A0ABW3W1V2_9ACTN</name>
<dbReference type="InterPro" id="IPR012296">
    <property type="entry name" value="Nuclease_put_TT1808"/>
</dbReference>
<protein>
    <submittedName>
        <fullName evidence="2">Uma2 family endonuclease</fullName>
    </submittedName>
</protein>
<dbReference type="Gene3D" id="3.90.1570.10">
    <property type="entry name" value="tt1808, chain A"/>
    <property type="match status" value="1"/>
</dbReference>
<gene>
    <name evidence="2" type="ORF">ACFQ3F_13585</name>
</gene>
<dbReference type="Proteomes" id="UP001597229">
    <property type="component" value="Unassembled WGS sequence"/>
</dbReference>
<dbReference type="EMBL" id="JBHTLX010000018">
    <property type="protein sequence ID" value="MFD1248827.1"/>
    <property type="molecule type" value="Genomic_DNA"/>
</dbReference>
<dbReference type="SUPFAM" id="SSF52980">
    <property type="entry name" value="Restriction endonuclease-like"/>
    <property type="match status" value="1"/>
</dbReference>
<dbReference type="PANTHER" id="PTHR35400">
    <property type="entry name" value="SLR1083 PROTEIN"/>
    <property type="match status" value="1"/>
</dbReference>
<dbReference type="RefSeq" id="WP_367918930.1">
    <property type="nucleotide sequence ID" value="NZ_BAABAC010000017.1"/>
</dbReference>
<dbReference type="GO" id="GO:0004519">
    <property type="term" value="F:endonuclease activity"/>
    <property type="evidence" value="ECO:0007669"/>
    <property type="project" value="UniProtKB-KW"/>
</dbReference>
<comment type="caution">
    <text evidence="2">The sequence shown here is derived from an EMBL/GenBank/DDBJ whole genome shotgun (WGS) entry which is preliminary data.</text>
</comment>
<sequence length="196" mass="21930">MGAMTLVRPPAPKLEPRDLIVREGPFTVAERDAIPDNGYRHELLDGLLLMTPAPLPPHQDVVGSLYVRMRAAVPRELKVYLAPFDVYLDDRNVLEPDLLVTRRSDVKRRGLFTAPLLAVEMISPSTRSYDLGPKMEILAAAGCPSYWTIDPKVPELTAWTLREGRYVEEARVAAQETWTATEPFPVAITPTELLDL</sequence>
<reference evidence="3" key="1">
    <citation type="journal article" date="2019" name="Int. J. Syst. Evol. Microbiol.">
        <title>The Global Catalogue of Microorganisms (GCM) 10K type strain sequencing project: providing services to taxonomists for standard genome sequencing and annotation.</title>
        <authorList>
            <consortium name="The Broad Institute Genomics Platform"/>
            <consortium name="The Broad Institute Genome Sequencing Center for Infectious Disease"/>
            <person name="Wu L."/>
            <person name="Ma J."/>
        </authorList>
    </citation>
    <scope>NUCLEOTIDE SEQUENCE [LARGE SCALE GENOMIC DNA]</scope>
    <source>
        <strain evidence="3">CCUG 52478</strain>
    </source>
</reference>
<keyword evidence="3" id="KW-1185">Reference proteome</keyword>
<dbReference type="PANTHER" id="PTHR35400:SF3">
    <property type="entry name" value="SLL1072 PROTEIN"/>
    <property type="match status" value="1"/>
</dbReference>
<evidence type="ECO:0000259" key="1">
    <source>
        <dbReference type="Pfam" id="PF05685"/>
    </source>
</evidence>
<dbReference type="CDD" id="cd06260">
    <property type="entry name" value="DUF820-like"/>
    <property type="match status" value="1"/>
</dbReference>
<accession>A0ABW3W1V2</accession>
<keyword evidence="2" id="KW-0540">Nuclease</keyword>
<proteinExistence type="predicted"/>
<keyword evidence="2" id="KW-0255">Endonuclease</keyword>
<feature type="domain" description="Putative restriction endonuclease" evidence="1">
    <location>
        <begin position="33"/>
        <end position="188"/>
    </location>
</feature>
<keyword evidence="2" id="KW-0378">Hydrolase</keyword>
<dbReference type="InterPro" id="IPR011335">
    <property type="entry name" value="Restrct_endonuc-II-like"/>
</dbReference>
<evidence type="ECO:0000313" key="2">
    <source>
        <dbReference type="EMBL" id="MFD1248827.1"/>
    </source>
</evidence>